<keyword evidence="1" id="KW-0472">Membrane</keyword>
<protein>
    <recommendedName>
        <fullName evidence="3">DUF4389 domain-containing protein</fullName>
    </recommendedName>
</protein>
<keyword evidence="1" id="KW-1133">Transmembrane helix</keyword>
<gene>
    <name evidence="2" type="ORF">METZ01_LOCUS13606</name>
</gene>
<dbReference type="EMBL" id="UINC01000762">
    <property type="protein sequence ID" value="SUZ60752.1"/>
    <property type="molecule type" value="Genomic_DNA"/>
</dbReference>
<evidence type="ECO:0000313" key="2">
    <source>
        <dbReference type="EMBL" id="SUZ60752.1"/>
    </source>
</evidence>
<dbReference type="Pfam" id="PF14333">
    <property type="entry name" value="DUF4389"/>
    <property type="match status" value="1"/>
</dbReference>
<accession>A0A381P1H6</accession>
<organism evidence="2">
    <name type="scientific">marine metagenome</name>
    <dbReference type="NCBI Taxonomy" id="408172"/>
    <lineage>
        <taxon>unclassified sequences</taxon>
        <taxon>metagenomes</taxon>
        <taxon>ecological metagenomes</taxon>
    </lineage>
</organism>
<name>A0A381P1H6_9ZZZZ</name>
<sequence length="76" mass="8890">MLFYLVRILVGLALIVQFVLVAFVGETNRRLLDFTADLHRFSYHVLQFVTWNSDDRPFPFSDWPGPENQHSVQPDP</sequence>
<keyword evidence="1" id="KW-0812">Transmembrane</keyword>
<dbReference type="AlphaFoldDB" id="A0A381P1H6"/>
<evidence type="ECO:0008006" key="3">
    <source>
        <dbReference type="Google" id="ProtNLM"/>
    </source>
</evidence>
<reference evidence="2" key="1">
    <citation type="submission" date="2018-05" db="EMBL/GenBank/DDBJ databases">
        <authorList>
            <person name="Lanie J.A."/>
            <person name="Ng W.-L."/>
            <person name="Kazmierczak K.M."/>
            <person name="Andrzejewski T.M."/>
            <person name="Davidsen T.M."/>
            <person name="Wayne K.J."/>
            <person name="Tettelin H."/>
            <person name="Glass J.I."/>
            <person name="Rusch D."/>
            <person name="Podicherti R."/>
            <person name="Tsui H.-C.T."/>
            <person name="Winkler M.E."/>
        </authorList>
    </citation>
    <scope>NUCLEOTIDE SEQUENCE</scope>
</reference>
<dbReference type="InterPro" id="IPR025498">
    <property type="entry name" value="DUF4389"/>
</dbReference>
<evidence type="ECO:0000256" key="1">
    <source>
        <dbReference type="SAM" id="Phobius"/>
    </source>
</evidence>
<feature type="transmembrane region" description="Helical" evidence="1">
    <location>
        <begin position="6"/>
        <end position="25"/>
    </location>
</feature>
<proteinExistence type="predicted"/>